<evidence type="ECO:0000313" key="2">
    <source>
        <dbReference type="EMBL" id="KAK0709661.1"/>
    </source>
</evidence>
<proteinExistence type="predicted"/>
<dbReference type="GeneID" id="85318161"/>
<gene>
    <name evidence="2" type="ORF">B0T26DRAFT_415726</name>
</gene>
<organism evidence="2 3">
    <name type="scientific">Lasiosphaeria miniovina</name>
    <dbReference type="NCBI Taxonomy" id="1954250"/>
    <lineage>
        <taxon>Eukaryota</taxon>
        <taxon>Fungi</taxon>
        <taxon>Dikarya</taxon>
        <taxon>Ascomycota</taxon>
        <taxon>Pezizomycotina</taxon>
        <taxon>Sordariomycetes</taxon>
        <taxon>Sordariomycetidae</taxon>
        <taxon>Sordariales</taxon>
        <taxon>Lasiosphaeriaceae</taxon>
        <taxon>Lasiosphaeria</taxon>
    </lineage>
</organism>
<dbReference type="RefSeq" id="XP_060292965.1">
    <property type="nucleotide sequence ID" value="XM_060434891.1"/>
</dbReference>
<protein>
    <submittedName>
        <fullName evidence="2">Uncharacterized protein</fullName>
    </submittedName>
</protein>
<dbReference type="Proteomes" id="UP001172101">
    <property type="component" value="Unassembled WGS sequence"/>
</dbReference>
<accession>A0AA40A5F1</accession>
<feature type="compositionally biased region" description="Basic and acidic residues" evidence="1">
    <location>
        <begin position="40"/>
        <end position="62"/>
    </location>
</feature>
<name>A0AA40A5F1_9PEZI</name>
<sequence length="204" mass="22331">MKPEYAKLASILGLLPAWDSQASTTTTSSSVAEPSLPRINHHEQQQQENEQQGHEKIQKEQDAIGSLAPSRQQHSVPLLGTPPTQPGKQQLSQQDGRRRRRRRSSNASEVSSVESQPTNPPRKRRPAQEPNPQEHDSSSPEEADLAYCIPQSSSQASSLSPYALEARVNAFRAILGNAKNNTGTQIGLLCTSDNHFVPDIVLGE</sequence>
<feature type="compositionally biased region" description="Low complexity" evidence="1">
    <location>
        <begin position="105"/>
        <end position="115"/>
    </location>
</feature>
<keyword evidence="3" id="KW-1185">Reference proteome</keyword>
<dbReference type="EMBL" id="JAUIRO010000006">
    <property type="protein sequence ID" value="KAK0709661.1"/>
    <property type="molecule type" value="Genomic_DNA"/>
</dbReference>
<evidence type="ECO:0000256" key="1">
    <source>
        <dbReference type="SAM" id="MobiDB-lite"/>
    </source>
</evidence>
<dbReference type="AlphaFoldDB" id="A0AA40A5F1"/>
<evidence type="ECO:0000313" key="3">
    <source>
        <dbReference type="Proteomes" id="UP001172101"/>
    </source>
</evidence>
<feature type="region of interest" description="Disordered" evidence="1">
    <location>
        <begin position="16"/>
        <end position="143"/>
    </location>
</feature>
<comment type="caution">
    <text evidence="2">The sequence shown here is derived from an EMBL/GenBank/DDBJ whole genome shotgun (WGS) entry which is preliminary data.</text>
</comment>
<reference evidence="2" key="1">
    <citation type="submission" date="2023-06" db="EMBL/GenBank/DDBJ databases">
        <title>Genome-scale phylogeny and comparative genomics of the fungal order Sordariales.</title>
        <authorList>
            <consortium name="Lawrence Berkeley National Laboratory"/>
            <person name="Hensen N."/>
            <person name="Bonometti L."/>
            <person name="Westerberg I."/>
            <person name="Brannstrom I.O."/>
            <person name="Guillou S."/>
            <person name="Cros-Aarteil S."/>
            <person name="Calhoun S."/>
            <person name="Haridas S."/>
            <person name="Kuo A."/>
            <person name="Mondo S."/>
            <person name="Pangilinan J."/>
            <person name="Riley R."/>
            <person name="LaButti K."/>
            <person name="Andreopoulos B."/>
            <person name="Lipzen A."/>
            <person name="Chen C."/>
            <person name="Yanf M."/>
            <person name="Daum C."/>
            <person name="Ng V."/>
            <person name="Clum A."/>
            <person name="Steindorff A."/>
            <person name="Ohm R."/>
            <person name="Martin F."/>
            <person name="Silar P."/>
            <person name="Natvig D."/>
            <person name="Lalanne C."/>
            <person name="Gautier V."/>
            <person name="Ament-velasquez S.L."/>
            <person name="Kruys A."/>
            <person name="Hutchinson M.I."/>
            <person name="Powell A.J."/>
            <person name="Barry K."/>
            <person name="Miller A.N."/>
            <person name="Grigoriev I.V."/>
            <person name="Debuchy R."/>
            <person name="Gladieux P."/>
            <person name="Thoren M.H."/>
            <person name="Johannesson H."/>
        </authorList>
    </citation>
    <scope>NUCLEOTIDE SEQUENCE</scope>
    <source>
        <strain evidence="2">SMH2392-1A</strain>
    </source>
</reference>